<comment type="caution">
    <text evidence="2">The sequence shown here is derived from an EMBL/GenBank/DDBJ whole genome shotgun (WGS) entry which is preliminary data.</text>
</comment>
<keyword evidence="3" id="KW-1185">Reference proteome</keyword>
<feature type="region of interest" description="Disordered" evidence="1">
    <location>
        <begin position="71"/>
        <end position="125"/>
    </location>
</feature>
<evidence type="ECO:0000256" key="1">
    <source>
        <dbReference type="SAM" id="MobiDB-lite"/>
    </source>
</evidence>
<evidence type="ECO:0000313" key="2">
    <source>
        <dbReference type="EMBL" id="PKI56735.1"/>
    </source>
</evidence>
<sequence>MEELSRCSSALALRSNVATDGRCRSGCIHYNGRLHSWRGGGTTGGFQLSRGWVAGGALPLRSRVLGFSLELPTSPTQSPSGKAIDSEQDEAKARTSDRLQHDWTQKSEIESSLNPSQTCGARKPTSVKWRSSLELSYDSSNASSTLRETDSRWAPVPRWPKTESLDLKEVVRDQVAGERERRWQVEQMRLMDLMWQDRELKDLLTRQEREGSAVSVSRLRMSSTRWS</sequence>
<feature type="region of interest" description="Disordered" evidence="1">
    <location>
        <begin position="207"/>
        <end position="227"/>
    </location>
</feature>
<reference evidence="2 3" key="1">
    <citation type="submission" date="2017-11" db="EMBL/GenBank/DDBJ databases">
        <title>De-novo sequencing of pomegranate (Punica granatum L.) genome.</title>
        <authorList>
            <person name="Akparov Z."/>
            <person name="Amiraslanov A."/>
            <person name="Hajiyeva S."/>
            <person name="Abbasov M."/>
            <person name="Kaur K."/>
            <person name="Hamwieh A."/>
            <person name="Solovyev V."/>
            <person name="Salamov A."/>
            <person name="Braich B."/>
            <person name="Kosarev P."/>
            <person name="Mahmoud A."/>
            <person name="Hajiyev E."/>
            <person name="Babayeva S."/>
            <person name="Izzatullayeva V."/>
            <person name="Mammadov A."/>
            <person name="Mammadov A."/>
            <person name="Sharifova S."/>
            <person name="Ojaghi J."/>
            <person name="Eynullazada K."/>
            <person name="Bayramov B."/>
            <person name="Abdulazimova A."/>
            <person name="Shahmuradov I."/>
        </authorList>
    </citation>
    <scope>NUCLEOTIDE SEQUENCE [LARGE SCALE GENOMIC DNA]</scope>
    <source>
        <strain evidence="3">cv. AG2017</strain>
        <tissue evidence="2">Leaf</tissue>
    </source>
</reference>
<feature type="compositionally biased region" description="Basic and acidic residues" evidence="1">
    <location>
        <begin position="89"/>
        <end position="109"/>
    </location>
</feature>
<accession>A0A2I0JKC1</accession>
<name>A0A2I0JKC1_PUNGR</name>
<proteinExistence type="predicted"/>
<dbReference type="EMBL" id="PGOL01001578">
    <property type="protein sequence ID" value="PKI56735.1"/>
    <property type="molecule type" value="Genomic_DNA"/>
</dbReference>
<gene>
    <name evidence="2" type="ORF">CRG98_022895</name>
</gene>
<organism evidence="2 3">
    <name type="scientific">Punica granatum</name>
    <name type="common">Pomegranate</name>
    <dbReference type="NCBI Taxonomy" id="22663"/>
    <lineage>
        <taxon>Eukaryota</taxon>
        <taxon>Viridiplantae</taxon>
        <taxon>Streptophyta</taxon>
        <taxon>Embryophyta</taxon>
        <taxon>Tracheophyta</taxon>
        <taxon>Spermatophyta</taxon>
        <taxon>Magnoliopsida</taxon>
        <taxon>eudicotyledons</taxon>
        <taxon>Gunneridae</taxon>
        <taxon>Pentapetalae</taxon>
        <taxon>rosids</taxon>
        <taxon>malvids</taxon>
        <taxon>Myrtales</taxon>
        <taxon>Lythraceae</taxon>
        <taxon>Punica</taxon>
    </lineage>
</organism>
<protein>
    <submittedName>
        <fullName evidence="2">Uncharacterized protein</fullName>
    </submittedName>
</protein>
<dbReference type="Proteomes" id="UP000233551">
    <property type="component" value="Unassembled WGS sequence"/>
</dbReference>
<evidence type="ECO:0000313" key="3">
    <source>
        <dbReference type="Proteomes" id="UP000233551"/>
    </source>
</evidence>
<feature type="compositionally biased region" description="Polar residues" evidence="1">
    <location>
        <begin position="71"/>
        <end position="80"/>
    </location>
</feature>
<dbReference type="AlphaFoldDB" id="A0A2I0JKC1"/>
<feature type="compositionally biased region" description="Polar residues" evidence="1">
    <location>
        <begin position="110"/>
        <end position="119"/>
    </location>
</feature>